<feature type="transmembrane region" description="Helical" evidence="1">
    <location>
        <begin position="173"/>
        <end position="191"/>
    </location>
</feature>
<proteinExistence type="predicted"/>
<evidence type="ECO:0000259" key="2">
    <source>
        <dbReference type="Pfam" id="PF04235"/>
    </source>
</evidence>
<accession>A0A5J6L8K2</accession>
<evidence type="ECO:0000256" key="1">
    <source>
        <dbReference type="SAM" id="Phobius"/>
    </source>
</evidence>
<feature type="transmembrane region" description="Helical" evidence="1">
    <location>
        <begin position="85"/>
        <end position="104"/>
    </location>
</feature>
<keyword evidence="5" id="KW-1185">Reference proteome</keyword>
<dbReference type="InterPro" id="IPR012429">
    <property type="entry name" value="HGSNAT_cat"/>
</dbReference>
<protein>
    <submittedName>
        <fullName evidence="4">DUF1624 domain-containing protein</fullName>
    </submittedName>
</protein>
<organism evidence="4 5">
    <name type="scientific">Microbacterium lushaniae</name>
    <dbReference type="NCBI Taxonomy" id="2614639"/>
    <lineage>
        <taxon>Bacteria</taxon>
        <taxon>Bacillati</taxon>
        <taxon>Actinomycetota</taxon>
        <taxon>Actinomycetes</taxon>
        <taxon>Micrococcales</taxon>
        <taxon>Microbacteriaceae</taxon>
        <taxon>Microbacterium</taxon>
    </lineage>
</organism>
<feature type="transmembrane region" description="Helical" evidence="1">
    <location>
        <begin position="203"/>
        <end position="228"/>
    </location>
</feature>
<evidence type="ECO:0000313" key="5">
    <source>
        <dbReference type="Proteomes" id="UP000325516"/>
    </source>
</evidence>
<dbReference type="PANTHER" id="PTHR30590">
    <property type="entry name" value="INNER MEMBRANE PROTEIN"/>
    <property type="match status" value="1"/>
</dbReference>
<reference evidence="5" key="1">
    <citation type="submission" date="2019-09" db="EMBL/GenBank/DDBJ databases">
        <title>Mumia zhuanghuii sp. nov. isolated from the intestinal contents of plateau pika (Ochotona curzoniae) in the Qinghai-Tibet plateau of China.</title>
        <authorList>
            <person name="Tian Z."/>
        </authorList>
    </citation>
    <scope>NUCLEOTIDE SEQUENCE [LARGE SCALE GENOMIC DNA]</scope>
    <source>
        <strain evidence="5">L-031</strain>
    </source>
</reference>
<feature type="transmembrane region" description="Helical" evidence="1">
    <location>
        <begin position="110"/>
        <end position="128"/>
    </location>
</feature>
<feature type="domain" description="Heparan-alpha-glucosaminide N-acetyltransferase catalytic" evidence="3">
    <location>
        <begin position="13"/>
        <end position="197"/>
    </location>
</feature>
<sequence length="369" mass="38393">MRSRWRRFDAPPRLAGIDLARGLAVIGMIAAHLLVIDAFDPGDPATWIDVANGRSSILFATLAGVSIALVTGGQRPFRGARRARASARIALRALLLWAIGLMLVATGVPVYVILPAYAILFLLSLPFLGMRPPALFLLAAVVGVVMPFPQALWDAAPFWSTPDGLTVAALIGWQYPFPVWIAFLLAGMAIGRTDLRSPRTAALLLAAGAALAALGYALAAVSGAGVVAESQSILGAVWTARAHSSGVLEVVGSGGFAIAVIGLCLLVCATALRWVAVPLRAVGSMPLTAYVVQLVAWAVVAASVLGATGDLSGFRALDPFWPMTLALILACTAWTLLIGRGPLEAVIARLSTWAVREPARAGGVGRLEG</sequence>
<feature type="transmembrane region" description="Helical" evidence="1">
    <location>
        <begin position="135"/>
        <end position="153"/>
    </location>
</feature>
<feature type="transmembrane region" description="Helical" evidence="1">
    <location>
        <begin position="287"/>
        <end position="308"/>
    </location>
</feature>
<feature type="transmembrane region" description="Helical" evidence="1">
    <location>
        <begin position="20"/>
        <end position="36"/>
    </location>
</feature>
<keyword evidence="1" id="KW-0472">Membrane</keyword>
<evidence type="ECO:0000259" key="3">
    <source>
        <dbReference type="Pfam" id="PF07786"/>
    </source>
</evidence>
<dbReference type="Pfam" id="PF07786">
    <property type="entry name" value="HGSNAT_cat"/>
    <property type="match status" value="1"/>
</dbReference>
<keyword evidence="1" id="KW-1133">Transmembrane helix</keyword>
<keyword evidence="1" id="KW-0812">Transmembrane</keyword>
<dbReference type="EMBL" id="CP044232">
    <property type="protein sequence ID" value="QEW04813.1"/>
    <property type="molecule type" value="Genomic_DNA"/>
</dbReference>
<feature type="domain" description="DUF418" evidence="2">
    <location>
        <begin position="214"/>
        <end position="351"/>
    </location>
</feature>
<evidence type="ECO:0000313" key="4">
    <source>
        <dbReference type="EMBL" id="QEW04813.1"/>
    </source>
</evidence>
<feature type="transmembrane region" description="Helical" evidence="1">
    <location>
        <begin position="254"/>
        <end position="275"/>
    </location>
</feature>
<dbReference type="Proteomes" id="UP000325516">
    <property type="component" value="Chromosome"/>
</dbReference>
<gene>
    <name evidence="4" type="ORF">F6J85_06065</name>
</gene>
<feature type="transmembrane region" description="Helical" evidence="1">
    <location>
        <begin position="56"/>
        <end position="73"/>
    </location>
</feature>
<dbReference type="Pfam" id="PF04235">
    <property type="entry name" value="DUF418"/>
    <property type="match status" value="1"/>
</dbReference>
<name>A0A5J6L8K2_9MICO</name>
<dbReference type="InterPro" id="IPR007349">
    <property type="entry name" value="DUF418"/>
</dbReference>
<dbReference type="InterPro" id="IPR052529">
    <property type="entry name" value="Bact_Transport_Assoc"/>
</dbReference>
<dbReference type="PANTHER" id="PTHR30590:SF2">
    <property type="entry name" value="INNER MEMBRANE PROTEIN"/>
    <property type="match status" value="1"/>
</dbReference>
<dbReference type="AlphaFoldDB" id="A0A5J6L8K2"/>
<feature type="transmembrane region" description="Helical" evidence="1">
    <location>
        <begin position="320"/>
        <end position="339"/>
    </location>
</feature>
<dbReference type="KEGG" id="mlz:F6J85_06065"/>